<evidence type="ECO:0000256" key="7">
    <source>
        <dbReference type="ARBA" id="ARBA00023295"/>
    </source>
</evidence>
<evidence type="ECO:0000256" key="4">
    <source>
        <dbReference type="ARBA" id="ARBA00022729"/>
    </source>
</evidence>
<dbReference type="Pfam" id="PF13364">
    <property type="entry name" value="BetaGal_ABD2"/>
    <property type="match status" value="2"/>
</dbReference>
<dbReference type="Pfam" id="PF01301">
    <property type="entry name" value="Glyco_hydro_35"/>
    <property type="match status" value="1"/>
</dbReference>
<dbReference type="SUPFAM" id="SSF117100">
    <property type="entry name" value="Beta-galactosidase LacA, domain 3"/>
    <property type="match status" value="1"/>
</dbReference>
<dbReference type="GO" id="GO:0005975">
    <property type="term" value="P:carbohydrate metabolic process"/>
    <property type="evidence" value="ECO:0007669"/>
    <property type="project" value="InterPro"/>
</dbReference>
<evidence type="ECO:0000256" key="5">
    <source>
        <dbReference type="ARBA" id="ARBA00022801"/>
    </source>
</evidence>
<keyword evidence="4 10" id="KW-0732">Signal</keyword>
<comment type="caution">
    <text evidence="12">The sequence shown here is derived from an EMBL/GenBank/DDBJ whole genome shotgun (WGS) entry which is preliminary data.</text>
</comment>
<dbReference type="InterPro" id="IPR017853">
    <property type="entry name" value="GH"/>
</dbReference>
<dbReference type="InterPro" id="IPR019801">
    <property type="entry name" value="Glyco_hydro_35_CS"/>
</dbReference>
<dbReference type="AlphaFoldDB" id="A0A8H7DLX3"/>
<dbReference type="PANTHER" id="PTHR23421">
    <property type="entry name" value="BETA-GALACTOSIDASE RELATED"/>
    <property type="match status" value="1"/>
</dbReference>
<accession>A0A8H7DLX3</accession>
<dbReference type="Gene3D" id="3.20.20.80">
    <property type="entry name" value="Glycosidases"/>
    <property type="match status" value="1"/>
</dbReference>
<dbReference type="Pfam" id="PF10435">
    <property type="entry name" value="BetaGal_dom2"/>
    <property type="match status" value="1"/>
</dbReference>
<dbReference type="InterPro" id="IPR031330">
    <property type="entry name" value="Gly_Hdrlase_35_cat"/>
</dbReference>
<comment type="similarity">
    <text evidence="2 9">Belongs to the glycosyl hydrolase 35 family.</text>
</comment>
<dbReference type="SUPFAM" id="SSF51011">
    <property type="entry name" value="Glycosyl hydrolase domain"/>
    <property type="match status" value="1"/>
</dbReference>
<keyword evidence="5 8" id="KW-0378">Hydrolase</keyword>
<evidence type="ECO:0000256" key="9">
    <source>
        <dbReference type="RuleBase" id="RU003679"/>
    </source>
</evidence>
<feature type="signal peptide" evidence="10">
    <location>
        <begin position="1"/>
        <end position="16"/>
    </location>
</feature>
<protein>
    <recommendedName>
        <fullName evidence="3 8">Beta-galactosidase</fullName>
        <ecNumber evidence="3 8">3.2.1.23</ecNumber>
    </recommendedName>
</protein>
<evidence type="ECO:0000256" key="3">
    <source>
        <dbReference type="ARBA" id="ARBA00012756"/>
    </source>
</evidence>
<dbReference type="Gene3D" id="2.60.120.260">
    <property type="entry name" value="Galactose-binding domain-like"/>
    <property type="match status" value="2"/>
</dbReference>
<dbReference type="Proteomes" id="UP000623467">
    <property type="component" value="Unassembled WGS sequence"/>
</dbReference>
<dbReference type="Gene3D" id="2.102.20.10">
    <property type="entry name" value="Beta-galactosidase, domain 2"/>
    <property type="match status" value="1"/>
</dbReference>
<feature type="domain" description="Beta-galactosidase" evidence="11">
    <location>
        <begin position="401"/>
        <end position="595"/>
    </location>
</feature>
<dbReference type="InterPro" id="IPR018954">
    <property type="entry name" value="Betagal_dom2"/>
</dbReference>
<evidence type="ECO:0000256" key="8">
    <source>
        <dbReference type="RuleBase" id="RU000675"/>
    </source>
</evidence>
<proteinExistence type="inferred from homology"/>
<feature type="chain" id="PRO_5034332153" description="Beta-galactosidase" evidence="10">
    <location>
        <begin position="17"/>
        <end position="1053"/>
    </location>
</feature>
<evidence type="ECO:0000313" key="13">
    <source>
        <dbReference type="Proteomes" id="UP000623467"/>
    </source>
</evidence>
<dbReference type="InterPro" id="IPR001944">
    <property type="entry name" value="Glycoside_Hdrlase_35"/>
</dbReference>
<dbReference type="InterPro" id="IPR036833">
    <property type="entry name" value="BetaGal_dom3_sf"/>
</dbReference>
<keyword evidence="7 8" id="KW-0326">Glycosidase</keyword>
<evidence type="ECO:0000256" key="6">
    <source>
        <dbReference type="ARBA" id="ARBA00023180"/>
    </source>
</evidence>
<evidence type="ECO:0000259" key="11">
    <source>
        <dbReference type="SMART" id="SM01029"/>
    </source>
</evidence>
<dbReference type="Pfam" id="PF13363">
    <property type="entry name" value="BetaGal_dom3"/>
    <property type="match status" value="1"/>
</dbReference>
<name>A0A8H7DLX3_9AGAR</name>
<dbReference type="EC" id="3.2.1.23" evidence="3 8"/>
<gene>
    <name evidence="12" type="ORF">MSAN_00260200</name>
</gene>
<evidence type="ECO:0000313" key="12">
    <source>
        <dbReference type="EMBL" id="KAF7378342.1"/>
    </source>
</evidence>
<dbReference type="PRINTS" id="PR00742">
    <property type="entry name" value="GLHYDRLASE35"/>
</dbReference>
<sequence>MRLLLLHLTLWIGILAWNILFAGAVVQTIKPGERQLRSRQENSGTTEVQWDSTSFIVKGQRVYGWSAEFHFWRLPVPDLWRDILQKLKAAGFNGVSCYIHWGATNPSSGRVEWDAYRNLELFIQMAQEVGLWVTARPGPYINGESSAGGIPGRVTNIAGFLRSNDTDYYESYQDYYRSATDIIRRYQVTEGGPIILVQVENEYTNNTNFATPNPVTKNQYMQALEDILNELGIVLPLTSNDSYQGQNFAPDTGNITIGDVDVYGLDSYPQGSCATPRLWSDFPIDNWNYHLATNPTQPWLNPEFQGGSFLGWGPNSPQYTDCNILTGSDFEQVYYLNQMATGVKFNNIYMTYGGTSWGFFPFPGVYTSYDYGASIAEDRSLTAKWNELKNIGTFIRSVEHDLARNIIIHNSSTAYTDNPGIFVTEMRNVEASEDGVKPAFYVVRQTETSSNATVGAKVKISTSAGNFTVPQTANLEVELVGRQSRAVMTDHRFGKSNMLYSTASLFYSGTIGNRDVLVLHGPSSQSFEVALNLLGFSSSSTFSSVEGGKMNINTRTSFNVRGYTSFTFSPAQNQMAVSISDSSVLVLGDTSAMDNMFAPILPGSDGSTFFLVSTNQTVLVQGPALLRNASLSRNEATIDLWGDTNGTTAVTVYAPESVTSATWNGKTIANAHTTAPGILTFSVGGAAPKISVPDLFKATWKTADSLPEIQSDYDDSRWVDANRTTSTNPFFKYYGENYLYACEYEFCEGPVLWRGHFNGTGSETAVNLSITGGRGFAGSVWLNDVFLGAAYGNSSNNNAAVIVETTNDTFTFPPDALTIGPNIITVLHDNMGMEEALANQFTEWLKTPRGIQGYFLLNSSSQPTWKVQGKLGGFQNFPDRIRGIMNEGGFFGDRAGWHLPGFDDSAWPSTTLASGVSGAGVRYFRTTFDLNVPDGYDVKMSFNFPPYGDGSYRAFLYVNGWNMGRYVANLGPQSRFPVHDGILDYKGSKRVKSTLRKDIRLIFVCSTVVLAVWATSDDGAKITSFELNVDSVLEGGTGPAATNNPVWEPRDSF</sequence>
<keyword evidence="6" id="KW-0325">Glycoprotein</keyword>
<evidence type="ECO:0000256" key="1">
    <source>
        <dbReference type="ARBA" id="ARBA00001412"/>
    </source>
</evidence>
<keyword evidence="13" id="KW-1185">Reference proteome</keyword>
<dbReference type="InterPro" id="IPR025300">
    <property type="entry name" value="BetaGal_jelly_roll_dom"/>
</dbReference>
<dbReference type="InterPro" id="IPR008979">
    <property type="entry name" value="Galactose-bd-like_sf"/>
</dbReference>
<dbReference type="InterPro" id="IPR037110">
    <property type="entry name" value="Betagal_dom2_sf"/>
</dbReference>
<dbReference type="PROSITE" id="PS01182">
    <property type="entry name" value="GLYCOSYL_HYDROL_F35"/>
    <property type="match status" value="1"/>
</dbReference>
<dbReference type="OrthoDB" id="1657402at2759"/>
<dbReference type="SUPFAM" id="SSF51445">
    <property type="entry name" value="(Trans)glycosidases"/>
    <property type="match status" value="1"/>
</dbReference>
<evidence type="ECO:0000256" key="2">
    <source>
        <dbReference type="ARBA" id="ARBA00009809"/>
    </source>
</evidence>
<dbReference type="SUPFAM" id="SSF49785">
    <property type="entry name" value="Galactose-binding domain-like"/>
    <property type="match status" value="2"/>
</dbReference>
<evidence type="ECO:0000256" key="10">
    <source>
        <dbReference type="SAM" id="SignalP"/>
    </source>
</evidence>
<dbReference type="Gene3D" id="2.60.390.10">
    <property type="entry name" value="Beta-galactosidase, domain 3"/>
    <property type="match status" value="1"/>
</dbReference>
<comment type="catalytic activity">
    <reaction evidence="1 8">
        <text>Hydrolysis of terminal non-reducing beta-D-galactose residues in beta-D-galactosides.</text>
        <dbReference type="EC" id="3.2.1.23"/>
    </reaction>
</comment>
<dbReference type="SMART" id="SM01029">
    <property type="entry name" value="BetaGal_dom2"/>
    <property type="match status" value="1"/>
</dbReference>
<dbReference type="EMBL" id="JACAZH010000001">
    <property type="protein sequence ID" value="KAF7378342.1"/>
    <property type="molecule type" value="Genomic_DNA"/>
</dbReference>
<organism evidence="12 13">
    <name type="scientific">Mycena sanguinolenta</name>
    <dbReference type="NCBI Taxonomy" id="230812"/>
    <lineage>
        <taxon>Eukaryota</taxon>
        <taxon>Fungi</taxon>
        <taxon>Dikarya</taxon>
        <taxon>Basidiomycota</taxon>
        <taxon>Agaricomycotina</taxon>
        <taxon>Agaricomycetes</taxon>
        <taxon>Agaricomycetidae</taxon>
        <taxon>Agaricales</taxon>
        <taxon>Marasmiineae</taxon>
        <taxon>Mycenaceae</taxon>
        <taxon>Mycena</taxon>
    </lineage>
</organism>
<dbReference type="InterPro" id="IPR025972">
    <property type="entry name" value="BetaGal_dom3"/>
</dbReference>
<dbReference type="GO" id="GO:0004565">
    <property type="term" value="F:beta-galactosidase activity"/>
    <property type="evidence" value="ECO:0007669"/>
    <property type="project" value="UniProtKB-EC"/>
</dbReference>
<reference evidence="12" key="1">
    <citation type="submission" date="2020-05" db="EMBL/GenBank/DDBJ databases">
        <title>Mycena genomes resolve the evolution of fungal bioluminescence.</title>
        <authorList>
            <person name="Tsai I.J."/>
        </authorList>
    </citation>
    <scope>NUCLEOTIDE SEQUENCE</scope>
    <source>
        <strain evidence="12">160909Yilan</strain>
    </source>
</reference>